<evidence type="ECO:0000313" key="1">
    <source>
        <dbReference type="EMBL" id="KKN64643.1"/>
    </source>
</evidence>
<gene>
    <name evidence="1" type="ORF">LCGC14_0489730</name>
</gene>
<name>A0A0F9VFQ4_9ZZZZ</name>
<protein>
    <submittedName>
        <fullName evidence="1">Uncharacterized protein</fullName>
    </submittedName>
</protein>
<sequence>MTRAQRLLTLAYKAHQRGEETIAARITAFAFAEPDSAQIFEKITSDKTSGTSEVDRAEATIRAAEATTKGAIFSGRGSNALLAIAEKAHRDGLPKIAAAIANAAR</sequence>
<comment type="caution">
    <text evidence="1">The sequence shown here is derived from an EMBL/GenBank/DDBJ whole genome shotgun (WGS) entry which is preliminary data.</text>
</comment>
<dbReference type="AlphaFoldDB" id="A0A0F9VFQ4"/>
<proteinExistence type="predicted"/>
<dbReference type="EMBL" id="LAZR01000548">
    <property type="protein sequence ID" value="KKN64643.1"/>
    <property type="molecule type" value="Genomic_DNA"/>
</dbReference>
<organism evidence="1">
    <name type="scientific">marine sediment metagenome</name>
    <dbReference type="NCBI Taxonomy" id="412755"/>
    <lineage>
        <taxon>unclassified sequences</taxon>
        <taxon>metagenomes</taxon>
        <taxon>ecological metagenomes</taxon>
    </lineage>
</organism>
<reference evidence="1" key="1">
    <citation type="journal article" date="2015" name="Nature">
        <title>Complex archaea that bridge the gap between prokaryotes and eukaryotes.</title>
        <authorList>
            <person name="Spang A."/>
            <person name="Saw J.H."/>
            <person name="Jorgensen S.L."/>
            <person name="Zaremba-Niedzwiedzka K."/>
            <person name="Martijn J."/>
            <person name="Lind A.E."/>
            <person name="van Eijk R."/>
            <person name="Schleper C."/>
            <person name="Guy L."/>
            <person name="Ettema T.J."/>
        </authorList>
    </citation>
    <scope>NUCLEOTIDE SEQUENCE</scope>
</reference>
<accession>A0A0F9VFQ4</accession>